<reference evidence="2 3" key="1">
    <citation type="submission" date="2014-02" db="EMBL/GenBank/DDBJ databases">
        <title>Whole genome sequence of Sphingobium chlorophenolicum NBRC 16172.</title>
        <authorList>
            <person name="Gan H.M."/>
            <person name="Gan H.Y."/>
            <person name="Chew T.H."/>
            <person name="Savka M.A."/>
        </authorList>
    </citation>
    <scope>NUCLEOTIDE SEQUENCE [LARGE SCALE GENOMIC DNA]</scope>
    <source>
        <strain evidence="2 3">NBRC 16172</strain>
    </source>
</reference>
<evidence type="ECO:0000313" key="3">
    <source>
        <dbReference type="Proteomes" id="UP000028411"/>
    </source>
</evidence>
<dbReference type="Proteomes" id="UP000028411">
    <property type="component" value="Unassembled WGS sequence"/>
</dbReference>
<dbReference type="InterPro" id="IPR033455">
    <property type="entry name" value="AbiEi_3_N"/>
</dbReference>
<organism evidence="2 3">
    <name type="scientific">Sphingobium chlorophenolicum</name>
    <dbReference type="NCBI Taxonomy" id="46429"/>
    <lineage>
        <taxon>Bacteria</taxon>
        <taxon>Pseudomonadati</taxon>
        <taxon>Pseudomonadota</taxon>
        <taxon>Alphaproteobacteria</taxon>
        <taxon>Sphingomonadales</taxon>
        <taxon>Sphingomonadaceae</taxon>
        <taxon>Sphingobium</taxon>
    </lineage>
</organism>
<dbReference type="EMBL" id="JFHR01000025">
    <property type="protein sequence ID" value="KEQ53250.1"/>
    <property type="molecule type" value="Genomic_DNA"/>
</dbReference>
<gene>
    <name evidence="2" type="ORF">BV95_02402</name>
</gene>
<protein>
    <recommendedName>
        <fullName evidence="1">Transcriptional regulator AbiEi antitoxin N-terminal domain-containing protein</fullName>
    </recommendedName>
</protein>
<feature type="domain" description="Transcriptional regulator AbiEi antitoxin N-terminal" evidence="1">
    <location>
        <begin position="6"/>
        <end position="97"/>
    </location>
</feature>
<sequence length="124" mass="13988">MSSLRSEKLRSLLDAWEPRSVATTAYLKTLGITPQDLQNYTSSRWLMSLGRGAFKRPKETVTWQGALHGLQSQLRLPVRVGALTALEMWGNNHYVRFTATRACLLSPLNVSGKNPPHFHDLAIW</sequence>
<evidence type="ECO:0000313" key="2">
    <source>
        <dbReference type="EMBL" id="KEQ53250.1"/>
    </source>
</evidence>
<dbReference type="Pfam" id="PF17194">
    <property type="entry name" value="AbiEi_3_N"/>
    <property type="match status" value="1"/>
</dbReference>
<dbReference type="PATRIC" id="fig|46429.4.peg.2377"/>
<proteinExistence type="predicted"/>
<name>A0A081RDH7_SPHCR</name>
<evidence type="ECO:0000259" key="1">
    <source>
        <dbReference type="Pfam" id="PF17194"/>
    </source>
</evidence>
<comment type="caution">
    <text evidence="2">The sequence shown here is derived from an EMBL/GenBank/DDBJ whole genome shotgun (WGS) entry which is preliminary data.</text>
</comment>
<dbReference type="AlphaFoldDB" id="A0A081RDH7"/>
<dbReference type="OrthoDB" id="1550938at2"/>
<accession>A0A081RDH7</accession>